<dbReference type="Proteomes" id="UP000617426">
    <property type="component" value="Unassembled WGS sequence"/>
</dbReference>
<feature type="transmembrane region" description="Helical" evidence="1">
    <location>
        <begin position="29"/>
        <end position="46"/>
    </location>
</feature>
<protein>
    <submittedName>
        <fullName evidence="2">Multisubunit Na+/H+ antiporter MnhC subunit</fullName>
    </submittedName>
</protein>
<dbReference type="EMBL" id="JACHMK010000001">
    <property type="protein sequence ID" value="MBB6335558.1"/>
    <property type="molecule type" value="Genomic_DNA"/>
</dbReference>
<keyword evidence="3" id="KW-1185">Reference proteome</keyword>
<dbReference type="AlphaFoldDB" id="A0A923IYI9"/>
<keyword evidence="1" id="KW-0812">Transmembrane</keyword>
<reference evidence="2" key="1">
    <citation type="submission" date="2020-08" db="EMBL/GenBank/DDBJ databases">
        <title>Sequencing the genomes of 1000 actinobacteria strains.</title>
        <authorList>
            <person name="Klenk H.-P."/>
        </authorList>
    </citation>
    <scope>NUCLEOTIDE SEQUENCE</scope>
    <source>
        <strain evidence="2">DSM 10695</strain>
    </source>
</reference>
<accession>A0A923IYI9</accession>
<feature type="transmembrane region" description="Helical" evidence="1">
    <location>
        <begin position="95"/>
        <end position="113"/>
    </location>
</feature>
<dbReference type="RefSeq" id="WP_184453999.1">
    <property type="nucleotide sequence ID" value="NZ_JACHMK010000001.1"/>
</dbReference>
<keyword evidence="1" id="KW-0472">Membrane</keyword>
<evidence type="ECO:0000256" key="1">
    <source>
        <dbReference type="SAM" id="Phobius"/>
    </source>
</evidence>
<proteinExistence type="predicted"/>
<organism evidence="2 3">
    <name type="scientific">Schaalia hyovaginalis</name>
    <dbReference type="NCBI Taxonomy" id="29316"/>
    <lineage>
        <taxon>Bacteria</taxon>
        <taxon>Bacillati</taxon>
        <taxon>Actinomycetota</taxon>
        <taxon>Actinomycetes</taxon>
        <taxon>Actinomycetales</taxon>
        <taxon>Actinomycetaceae</taxon>
        <taxon>Schaalia</taxon>
    </lineage>
</organism>
<feature type="transmembrane region" description="Helical" evidence="1">
    <location>
        <begin position="67"/>
        <end position="89"/>
    </location>
</feature>
<name>A0A923IYI9_9ACTO</name>
<evidence type="ECO:0000313" key="2">
    <source>
        <dbReference type="EMBL" id="MBB6335558.1"/>
    </source>
</evidence>
<keyword evidence="1" id="KW-1133">Transmembrane helix</keyword>
<sequence length="220" mass="25254">MRFVIYALLLIVSFFTIFGRRVPPLLIGIEILTVPALILVLIVGNIRRSLLWRLDPGRVWTRTSFGYVLAFLGIVPLGLLIALDFFYIAYFGHRISYALGGLFLTGASFYELYLNRGILTRCTGFELILTPERVQFRTVDGREHVFLWTETPRLTHLDVRNLHIRRANTLPELVPRTLMPLLPTELRDILDYYSSHPDHRAELATEAGLIRVLDFCKNPG</sequence>
<evidence type="ECO:0000313" key="3">
    <source>
        <dbReference type="Proteomes" id="UP000617426"/>
    </source>
</evidence>
<gene>
    <name evidence="2" type="ORF">HD592_002123</name>
</gene>
<comment type="caution">
    <text evidence="2">The sequence shown here is derived from an EMBL/GenBank/DDBJ whole genome shotgun (WGS) entry which is preliminary data.</text>
</comment>